<protein>
    <recommendedName>
        <fullName evidence="5">Cobalt transporter</fullName>
    </recommendedName>
</protein>
<dbReference type="EMBL" id="NISK01000004">
    <property type="protein sequence ID" value="OWQ94486.1"/>
    <property type="molecule type" value="Genomic_DNA"/>
</dbReference>
<evidence type="ECO:0000256" key="2">
    <source>
        <dbReference type="SAM" id="SignalP"/>
    </source>
</evidence>
<feature type="signal peptide" evidence="2">
    <location>
        <begin position="1"/>
        <end position="32"/>
    </location>
</feature>
<comment type="caution">
    <text evidence="3">The sequence shown here is derived from an EMBL/GenBank/DDBJ whole genome shotgun (WGS) entry which is preliminary data.</text>
</comment>
<accession>A0A246JP13</accession>
<feature type="region of interest" description="Disordered" evidence="1">
    <location>
        <begin position="63"/>
        <end position="143"/>
    </location>
</feature>
<name>A0A246JP13_9SPHN</name>
<reference evidence="3 4" key="1">
    <citation type="journal article" date="2010" name="Int. J. Syst. Evol. Microbiol.">
        <title>Sphingopyxis bauzanensis sp. nov., a psychrophilic bacterium isolated from soil.</title>
        <authorList>
            <person name="Zhang D.C."/>
            <person name="Liu H.C."/>
            <person name="Xin Y.H."/>
            <person name="Zhou Y.G."/>
            <person name="Schinner F."/>
            <person name="Margesin R."/>
        </authorList>
    </citation>
    <scope>NUCLEOTIDE SEQUENCE [LARGE SCALE GENOMIC DNA]</scope>
    <source>
        <strain evidence="3 4">DSM 22271</strain>
    </source>
</reference>
<keyword evidence="4" id="KW-1185">Reference proteome</keyword>
<organism evidence="3 4">
    <name type="scientific">Sphingopyxis bauzanensis</name>
    <dbReference type="NCBI Taxonomy" id="651663"/>
    <lineage>
        <taxon>Bacteria</taxon>
        <taxon>Pseudomonadati</taxon>
        <taxon>Pseudomonadota</taxon>
        <taxon>Alphaproteobacteria</taxon>
        <taxon>Sphingomonadales</taxon>
        <taxon>Sphingomonadaceae</taxon>
        <taxon>Sphingopyxis</taxon>
    </lineage>
</organism>
<feature type="chain" id="PRO_5012422123" description="Cobalt transporter" evidence="2">
    <location>
        <begin position="33"/>
        <end position="143"/>
    </location>
</feature>
<keyword evidence="2" id="KW-0732">Signal</keyword>
<proteinExistence type="predicted"/>
<sequence length="143" mass="15325">MPKPRSSLPSRLILLLCALLMTLYATTIPAKAANQLQHAPSFIMTHDHKDAADFSVDVIHDSVDHHAVHHDDVPDGDEEPGDPASSGHHHHGDNGPNLLVPDAATAPTILSPPHMQVAEKDRHVAGLRSIGPERPPRTASLNA</sequence>
<feature type="compositionally biased region" description="Basic and acidic residues" evidence="1">
    <location>
        <begin position="63"/>
        <end position="73"/>
    </location>
</feature>
<evidence type="ECO:0000256" key="1">
    <source>
        <dbReference type="SAM" id="MobiDB-lite"/>
    </source>
</evidence>
<evidence type="ECO:0000313" key="4">
    <source>
        <dbReference type="Proteomes" id="UP000197361"/>
    </source>
</evidence>
<dbReference type="AlphaFoldDB" id="A0A246JP13"/>
<evidence type="ECO:0008006" key="5">
    <source>
        <dbReference type="Google" id="ProtNLM"/>
    </source>
</evidence>
<gene>
    <name evidence="3" type="ORF">CDQ92_15445</name>
</gene>
<evidence type="ECO:0000313" key="3">
    <source>
        <dbReference type="EMBL" id="OWQ94486.1"/>
    </source>
</evidence>
<dbReference type="Proteomes" id="UP000197361">
    <property type="component" value="Unassembled WGS sequence"/>
</dbReference>